<name>A0A1V0FXX5_9TRYP</name>
<protein>
    <submittedName>
        <fullName evidence="13">Variant surface glycoprotein</fullName>
    </submittedName>
</protein>
<dbReference type="VEuPathDB" id="TriTrypDB:Tb1125.Tb09.v4.0113"/>
<accession>A0A1V0FXX5</accession>
<evidence type="ECO:0000256" key="9">
    <source>
        <dbReference type="SAM" id="MobiDB-lite"/>
    </source>
</evidence>
<dbReference type="VEuPathDB" id="TriTrypDB:Tb09.v4.0113"/>
<feature type="domain" description="Trypanosome variant surface glycoprotein B-type N-terminal" evidence="12">
    <location>
        <begin position="12"/>
        <end position="367"/>
    </location>
</feature>
<dbReference type="Gene3D" id="3.30.1680.40">
    <property type="match status" value="1"/>
</dbReference>
<comment type="function">
    <text evidence="1">VSG forms a coat on the surface of the parasite. The trypanosome evades the immune response of the host by expressing a series of antigenically distinct VSGs from an estimated 1000 VSG genes.</text>
</comment>
<evidence type="ECO:0000256" key="8">
    <source>
        <dbReference type="ARBA" id="ARBA00023288"/>
    </source>
</evidence>
<sequence length="542" mass="58181">MTRTALLALALTIAAAPNKSRGAPSAGENAAAFQTLCLAINAANELDTPAPLVTKADEILQYAAAVNITLNGPEGVADLINNEDKGHKNLVIGSLQSKNCGEDKWEFCKKGAKKAKQMASNPEFNAWRLAARPEHVVKQIVDTVETITQIEKELRQQLTASDDPSIVTDLAIALNGGDGSEGKYTLYDGCSRRKTDCGDTAGKAKGKKAGSSMAADALCLCGLGDGQTQNNVCSKFTGETVSETADGTKDLKTDWQKLKNICRRMRTSKKTTAATIRAAAAHFTTMVSQTQSDGNAINVLGKLNGNGASGCDGANSGTNGGACVYYGIDSEGGLANIQWLQLMLTAADKLDAARQAAAKAYSLEQQLISLNKTLATLATETTAAATGKADTQPDTKQDKQQDTGKQTECEKHTDKTAEQCKNLGCDHDSENKKCKTKVVEEGGKDEGKKEEKCKGKDEKECTKAPECKWENNACKDSSFLVNEQFALSMATDFMSLVEFKHSKDSLSNNKIYETFQFLYISTLLDENVIISQILEKLKNTKF</sequence>
<evidence type="ECO:0000256" key="1">
    <source>
        <dbReference type="ARBA" id="ARBA00002523"/>
    </source>
</evidence>
<dbReference type="Pfam" id="PF13206">
    <property type="entry name" value="VSG_B"/>
    <property type="match status" value="1"/>
</dbReference>
<evidence type="ECO:0000256" key="2">
    <source>
        <dbReference type="ARBA" id="ARBA00004609"/>
    </source>
</evidence>
<keyword evidence="5 10" id="KW-0732">Signal</keyword>
<evidence type="ECO:0000256" key="10">
    <source>
        <dbReference type="SAM" id="SignalP"/>
    </source>
</evidence>
<evidence type="ECO:0000259" key="12">
    <source>
        <dbReference type="Pfam" id="PF13206"/>
    </source>
</evidence>
<dbReference type="GO" id="GO:0005886">
    <property type="term" value="C:plasma membrane"/>
    <property type="evidence" value="ECO:0007669"/>
    <property type="project" value="UniProtKB-SubCell"/>
</dbReference>
<feature type="compositionally biased region" description="Basic and acidic residues" evidence="9">
    <location>
        <begin position="391"/>
        <end position="411"/>
    </location>
</feature>
<evidence type="ECO:0000259" key="11">
    <source>
        <dbReference type="Pfam" id="PF10659"/>
    </source>
</evidence>
<dbReference type="GO" id="GO:0098552">
    <property type="term" value="C:side of membrane"/>
    <property type="evidence" value="ECO:0007669"/>
    <property type="project" value="UniProtKB-KW"/>
</dbReference>
<evidence type="ECO:0000313" key="13">
    <source>
        <dbReference type="EMBL" id="ARB50533.1"/>
    </source>
</evidence>
<reference evidence="13" key="1">
    <citation type="submission" date="2016-12" db="EMBL/GenBank/DDBJ databases">
        <title>Extending the VSGnome of Trypanosoma brucei strain TREU927.</title>
        <authorList>
            <person name="Cross G.A."/>
        </authorList>
    </citation>
    <scope>NUCLEOTIDE SEQUENCE</scope>
    <source>
        <strain evidence="13">Tb927.99.114</strain>
    </source>
</reference>
<dbReference type="EMBL" id="KY404282">
    <property type="protein sequence ID" value="ARB50533.1"/>
    <property type="molecule type" value="Genomic_DNA"/>
</dbReference>
<keyword evidence="7" id="KW-0325">Glycoprotein</keyword>
<keyword evidence="4" id="KW-0336">GPI-anchor</keyword>
<organism evidence="13">
    <name type="scientific">Trypanosoma brucei</name>
    <dbReference type="NCBI Taxonomy" id="5691"/>
    <lineage>
        <taxon>Eukaryota</taxon>
        <taxon>Discoba</taxon>
        <taxon>Euglenozoa</taxon>
        <taxon>Kinetoplastea</taxon>
        <taxon>Metakinetoplastina</taxon>
        <taxon>Trypanosomatida</taxon>
        <taxon>Trypanosomatidae</taxon>
        <taxon>Trypanosoma</taxon>
    </lineage>
</organism>
<feature type="signal peptide" evidence="10">
    <location>
        <begin position="1"/>
        <end position="22"/>
    </location>
</feature>
<feature type="chain" id="PRO_5012821247" evidence="10">
    <location>
        <begin position="23"/>
        <end position="542"/>
    </location>
</feature>
<evidence type="ECO:0000256" key="4">
    <source>
        <dbReference type="ARBA" id="ARBA00022622"/>
    </source>
</evidence>
<proteinExistence type="predicted"/>
<dbReference type="VEuPathDB" id="TriTrypDB:Tb427_000097700"/>
<feature type="domain" description="Trypanosome variant surface glycoprotein C-terminal" evidence="11">
    <location>
        <begin position="409"/>
        <end position="497"/>
    </location>
</feature>
<keyword evidence="8" id="KW-0449">Lipoprotein</keyword>
<feature type="region of interest" description="Disordered" evidence="9">
    <location>
        <begin position="383"/>
        <end position="411"/>
    </location>
</feature>
<dbReference type="AlphaFoldDB" id="A0A1V0FXX5"/>
<evidence type="ECO:0000256" key="6">
    <source>
        <dbReference type="ARBA" id="ARBA00023136"/>
    </source>
</evidence>
<dbReference type="InterPro" id="IPR019609">
    <property type="entry name" value="Variant_surf_glycoprt_trypan_C"/>
</dbReference>
<evidence type="ECO:0000256" key="5">
    <source>
        <dbReference type="ARBA" id="ARBA00022729"/>
    </source>
</evidence>
<comment type="subcellular location">
    <subcellularLocation>
        <location evidence="2">Cell membrane</location>
        <topology evidence="2">Lipid-anchor</topology>
        <topology evidence="2">GPI-anchor</topology>
    </subcellularLocation>
</comment>
<evidence type="ECO:0000256" key="3">
    <source>
        <dbReference type="ARBA" id="ARBA00022475"/>
    </source>
</evidence>
<dbReference type="Pfam" id="PF10659">
    <property type="entry name" value="Trypan_glycop_C"/>
    <property type="match status" value="1"/>
</dbReference>
<keyword evidence="6" id="KW-0472">Membrane</keyword>
<dbReference type="InterPro" id="IPR025932">
    <property type="entry name" value="Trypano_VSG_B_N_dom"/>
</dbReference>
<evidence type="ECO:0000256" key="7">
    <source>
        <dbReference type="ARBA" id="ARBA00023180"/>
    </source>
</evidence>
<keyword evidence="3" id="KW-1003">Cell membrane</keyword>